<keyword evidence="13" id="KW-0998">Cell outer membrane</keyword>
<reference evidence="18 19" key="1">
    <citation type="submission" date="2016-11" db="EMBL/GenBank/DDBJ databases">
        <authorList>
            <person name="Jaros S."/>
            <person name="Januszkiewicz K."/>
            <person name="Wedrychowicz H."/>
        </authorList>
    </citation>
    <scope>NUCLEOTIDE SEQUENCE [LARGE SCALE GENOMIC DNA]</scope>
    <source>
        <strain evidence="18 19">DSM 26897</strain>
    </source>
</reference>
<feature type="domain" description="Polysaccharide export protein N-terminal" evidence="16">
    <location>
        <begin position="45"/>
        <end position="133"/>
    </location>
</feature>
<keyword evidence="5" id="KW-0762">Sugar transport</keyword>
<dbReference type="InterPro" id="IPR003715">
    <property type="entry name" value="Poly_export_N"/>
</dbReference>
<dbReference type="PROSITE" id="PS51257">
    <property type="entry name" value="PROKAR_LIPOPROTEIN"/>
    <property type="match status" value="1"/>
</dbReference>
<dbReference type="GO" id="GO:0009279">
    <property type="term" value="C:cell outer membrane"/>
    <property type="evidence" value="ECO:0007669"/>
    <property type="project" value="UniProtKB-SubCell"/>
</dbReference>
<evidence type="ECO:0000259" key="16">
    <source>
        <dbReference type="Pfam" id="PF02563"/>
    </source>
</evidence>
<keyword evidence="9" id="KW-0406">Ion transport</keyword>
<dbReference type="PANTHER" id="PTHR33619:SF3">
    <property type="entry name" value="POLYSACCHARIDE EXPORT PROTEIN GFCE-RELATED"/>
    <property type="match status" value="1"/>
</dbReference>
<keyword evidence="12" id="KW-0564">Palmitate</keyword>
<evidence type="ECO:0000256" key="13">
    <source>
        <dbReference type="ARBA" id="ARBA00023237"/>
    </source>
</evidence>
<evidence type="ECO:0000256" key="6">
    <source>
        <dbReference type="ARBA" id="ARBA00022692"/>
    </source>
</evidence>
<dbReference type="Proteomes" id="UP000184368">
    <property type="component" value="Unassembled WGS sequence"/>
</dbReference>
<keyword evidence="7" id="KW-0732">Signal</keyword>
<evidence type="ECO:0000256" key="12">
    <source>
        <dbReference type="ARBA" id="ARBA00023139"/>
    </source>
</evidence>
<comment type="subcellular location">
    <subcellularLocation>
        <location evidence="1">Cell outer membrane</location>
        <topology evidence="1">Multi-pass membrane protein</topology>
    </subcellularLocation>
</comment>
<keyword evidence="15" id="KW-1133">Transmembrane helix</keyword>
<dbReference type="GO" id="GO:0015159">
    <property type="term" value="F:polysaccharide transmembrane transporter activity"/>
    <property type="evidence" value="ECO:0007669"/>
    <property type="project" value="InterPro"/>
</dbReference>
<protein>
    <submittedName>
        <fullName evidence="18">Polysaccharide export outer membrane protein</fullName>
    </submittedName>
</protein>
<dbReference type="InterPro" id="IPR049712">
    <property type="entry name" value="Poly_export"/>
</dbReference>
<keyword evidence="11 15" id="KW-0472">Membrane</keyword>
<evidence type="ECO:0000313" key="19">
    <source>
        <dbReference type="Proteomes" id="UP000184368"/>
    </source>
</evidence>
<keyword evidence="4" id="KW-1134">Transmembrane beta strand</keyword>
<keyword evidence="8" id="KW-0625">Polysaccharide transport</keyword>
<dbReference type="GO" id="GO:0015288">
    <property type="term" value="F:porin activity"/>
    <property type="evidence" value="ECO:0007669"/>
    <property type="project" value="UniProtKB-KW"/>
</dbReference>
<dbReference type="OrthoDB" id="662756at2"/>
<evidence type="ECO:0000256" key="10">
    <source>
        <dbReference type="ARBA" id="ARBA00023114"/>
    </source>
</evidence>
<dbReference type="Gene3D" id="3.10.560.10">
    <property type="entry name" value="Outer membrane lipoprotein wza domain like"/>
    <property type="match status" value="1"/>
</dbReference>
<sequence length="255" mass="28165">MRLTAYAILIAFTFLVACTVPQRAIQNYVVDLQDTSMGVAHYLAEPRIQKNDLLNIRIYSAALDPKVDELYNLHPGNFAQNNSQQGYLVDQSGNIELPRIGLLHAEGLSKTELAGQIKQKLAGELQDPSVIIRFTNFRVIVMGEVAAPGVKTIQEENLTVLEAIAMAGDITSVGKKAAVKVLREQGGQRRLGVIDLTSSRMFASPYYQLQQNDVVLVEATPYKTRSAEQQRITQQIGFALTVLTSIALVYNIFVK</sequence>
<evidence type="ECO:0000256" key="8">
    <source>
        <dbReference type="ARBA" id="ARBA00023047"/>
    </source>
</evidence>
<organism evidence="18 19">
    <name type="scientific">Cnuella takakiae</name>
    <dbReference type="NCBI Taxonomy" id="1302690"/>
    <lineage>
        <taxon>Bacteria</taxon>
        <taxon>Pseudomonadati</taxon>
        <taxon>Bacteroidota</taxon>
        <taxon>Chitinophagia</taxon>
        <taxon>Chitinophagales</taxon>
        <taxon>Chitinophagaceae</taxon>
        <taxon>Cnuella</taxon>
    </lineage>
</organism>
<keyword evidence="10" id="KW-0626">Porin</keyword>
<keyword evidence="6 15" id="KW-0812">Transmembrane</keyword>
<evidence type="ECO:0000256" key="11">
    <source>
        <dbReference type="ARBA" id="ARBA00023136"/>
    </source>
</evidence>
<dbReference type="GO" id="GO:0046930">
    <property type="term" value="C:pore complex"/>
    <property type="evidence" value="ECO:0007669"/>
    <property type="project" value="UniProtKB-KW"/>
</dbReference>
<dbReference type="RefSeq" id="WP_073044542.1">
    <property type="nucleotide sequence ID" value="NZ_FQUO01000011.1"/>
</dbReference>
<comment type="similarity">
    <text evidence="2">Belongs to the BexD/CtrA/VexA family.</text>
</comment>
<evidence type="ECO:0000256" key="3">
    <source>
        <dbReference type="ARBA" id="ARBA00022448"/>
    </source>
</evidence>
<evidence type="ECO:0000313" key="18">
    <source>
        <dbReference type="EMBL" id="SHF69334.1"/>
    </source>
</evidence>
<dbReference type="Pfam" id="PF02563">
    <property type="entry name" value="Poly_export"/>
    <property type="match status" value="1"/>
</dbReference>
<evidence type="ECO:0000259" key="17">
    <source>
        <dbReference type="Pfam" id="PF22461"/>
    </source>
</evidence>
<dbReference type="InterPro" id="IPR054765">
    <property type="entry name" value="SLBB_dom"/>
</dbReference>
<dbReference type="PANTHER" id="PTHR33619">
    <property type="entry name" value="POLYSACCHARIDE EXPORT PROTEIN GFCE-RELATED"/>
    <property type="match status" value="1"/>
</dbReference>
<dbReference type="AlphaFoldDB" id="A0A1M5DR27"/>
<accession>A0A1M5DR27</accession>
<name>A0A1M5DR27_9BACT</name>
<dbReference type="GO" id="GO:0006811">
    <property type="term" value="P:monoatomic ion transport"/>
    <property type="evidence" value="ECO:0007669"/>
    <property type="project" value="UniProtKB-KW"/>
</dbReference>
<evidence type="ECO:0000256" key="9">
    <source>
        <dbReference type="ARBA" id="ARBA00023065"/>
    </source>
</evidence>
<keyword evidence="19" id="KW-1185">Reference proteome</keyword>
<dbReference type="EMBL" id="FQUO01000011">
    <property type="protein sequence ID" value="SHF69334.1"/>
    <property type="molecule type" value="Genomic_DNA"/>
</dbReference>
<evidence type="ECO:0000256" key="4">
    <source>
        <dbReference type="ARBA" id="ARBA00022452"/>
    </source>
</evidence>
<evidence type="ECO:0000256" key="5">
    <source>
        <dbReference type="ARBA" id="ARBA00022597"/>
    </source>
</evidence>
<evidence type="ECO:0000256" key="2">
    <source>
        <dbReference type="ARBA" id="ARBA00009450"/>
    </source>
</evidence>
<evidence type="ECO:0000256" key="1">
    <source>
        <dbReference type="ARBA" id="ARBA00004571"/>
    </source>
</evidence>
<feature type="domain" description="SLBB" evidence="17">
    <location>
        <begin position="138"/>
        <end position="217"/>
    </location>
</feature>
<dbReference type="Pfam" id="PF22461">
    <property type="entry name" value="SLBB_2"/>
    <property type="match status" value="1"/>
</dbReference>
<evidence type="ECO:0000256" key="14">
    <source>
        <dbReference type="ARBA" id="ARBA00023288"/>
    </source>
</evidence>
<proteinExistence type="inferred from homology"/>
<evidence type="ECO:0000256" key="15">
    <source>
        <dbReference type="SAM" id="Phobius"/>
    </source>
</evidence>
<feature type="transmembrane region" description="Helical" evidence="15">
    <location>
        <begin position="236"/>
        <end position="254"/>
    </location>
</feature>
<keyword evidence="14" id="KW-0449">Lipoprotein</keyword>
<dbReference type="STRING" id="1302690.BUE76_19960"/>
<gene>
    <name evidence="18" type="ORF">SAMN05444008_11146</name>
</gene>
<keyword evidence="3" id="KW-0813">Transport</keyword>
<evidence type="ECO:0000256" key="7">
    <source>
        <dbReference type="ARBA" id="ARBA00022729"/>
    </source>
</evidence>